<dbReference type="EMBL" id="UINC01168772">
    <property type="protein sequence ID" value="SVD71969.1"/>
    <property type="molecule type" value="Genomic_DNA"/>
</dbReference>
<gene>
    <name evidence="1" type="ORF">METZ01_LOCUS424823</name>
</gene>
<sequence length="64" mass="7549">MLHQNSRDLFEELMGKLADQELKNRGLKSDFMYDTILDELNEKFELLELEIIKIETDAVFNGDK</sequence>
<dbReference type="AlphaFoldDB" id="A0A382XMB5"/>
<protein>
    <submittedName>
        <fullName evidence="1">Uncharacterized protein</fullName>
    </submittedName>
</protein>
<proteinExistence type="predicted"/>
<accession>A0A382XMB5</accession>
<name>A0A382XMB5_9ZZZZ</name>
<evidence type="ECO:0000313" key="1">
    <source>
        <dbReference type="EMBL" id="SVD71969.1"/>
    </source>
</evidence>
<organism evidence="1">
    <name type="scientific">marine metagenome</name>
    <dbReference type="NCBI Taxonomy" id="408172"/>
    <lineage>
        <taxon>unclassified sequences</taxon>
        <taxon>metagenomes</taxon>
        <taxon>ecological metagenomes</taxon>
    </lineage>
</organism>
<reference evidence="1" key="1">
    <citation type="submission" date="2018-05" db="EMBL/GenBank/DDBJ databases">
        <authorList>
            <person name="Lanie J.A."/>
            <person name="Ng W.-L."/>
            <person name="Kazmierczak K.M."/>
            <person name="Andrzejewski T.M."/>
            <person name="Davidsen T.M."/>
            <person name="Wayne K.J."/>
            <person name="Tettelin H."/>
            <person name="Glass J.I."/>
            <person name="Rusch D."/>
            <person name="Podicherti R."/>
            <person name="Tsui H.-C.T."/>
            <person name="Winkler M.E."/>
        </authorList>
    </citation>
    <scope>NUCLEOTIDE SEQUENCE</scope>
</reference>